<evidence type="ECO:0000313" key="4">
    <source>
        <dbReference type="Proteomes" id="UP001208570"/>
    </source>
</evidence>
<reference evidence="3" key="1">
    <citation type="journal article" date="2023" name="Mol. Biol. Evol.">
        <title>Third-Generation Sequencing Reveals the Adaptive Role of the Epigenome in Three Deep-Sea Polychaetes.</title>
        <authorList>
            <person name="Perez M."/>
            <person name="Aroh O."/>
            <person name="Sun Y."/>
            <person name="Lan Y."/>
            <person name="Juniper S.K."/>
            <person name="Young C.R."/>
            <person name="Angers B."/>
            <person name="Qian P.Y."/>
        </authorList>
    </citation>
    <scope>NUCLEOTIDE SEQUENCE</scope>
    <source>
        <strain evidence="3">P08H-3</strain>
    </source>
</reference>
<dbReference type="InterPro" id="IPR005334">
    <property type="entry name" value="Tctex-1-like"/>
</dbReference>
<name>A0AAD9KFY4_9ANNE</name>
<dbReference type="PANTHER" id="PTHR21255:SF65">
    <property type="entry name" value="TCTEX1 DOMAIN-CONTAINING PROTEIN 2"/>
    <property type="match status" value="1"/>
</dbReference>
<sequence>MAASDEKRPSSVTGDNRPVSEDGSTARSERSAPGWAPDGTSSPQRIITQLSVPKSNSTSDEQSLASSAKKPFKKAAANVQRQVAVTNVFQDDAGAKRRDRGRLLSDQMLENTYKMQPVDDFSVSRSRQIILQVFGEHLADAVYDPDTCADLTKMLSQSIMARLKEMVSLRHKYVCHIILGERSDQSMQVSSRCAWDVQTDNSASARFDNKSIFAVGLVYGIYFE</sequence>
<gene>
    <name evidence="3" type="ORF">LSH36_3g27018</name>
</gene>
<dbReference type="GO" id="GO:0007018">
    <property type="term" value="P:microtubule-based movement"/>
    <property type="evidence" value="ECO:0007669"/>
    <property type="project" value="TreeGrafter"/>
</dbReference>
<dbReference type="Pfam" id="PF03645">
    <property type="entry name" value="Tctex-1"/>
    <property type="match status" value="1"/>
</dbReference>
<dbReference type="AlphaFoldDB" id="A0AAD9KFY4"/>
<protein>
    <submittedName>
        <fullName evidence="3">Uncharacterized protein</fullName>
    </submittedName>
</protein>
<dbReference type="Proteomes" id="UP001208570">
    <property type="component" value="Unassembled WGS sequence"/>
</dbReference>
<dbReference type="GO" id="GO:0005868">
    <property type="term" value="C:cytoplasmic dynein complex"/>
    <property type="evidence" value="ECO:0007669"/>
    <property type="project" value="TreeGrafter"/>
</dbReference>
<keyword evidence="4" id="KW-1185">Reference proteome</keyword>
<evidence type="ECO:0000256" key="1">
    <source>
        <dbReference type="ARBA" id="ARBA00005361"/>
    </source>
</evidence>
<dbReference type="InterPro" id="IPR038586">
    <property type="entry name" value="Tctex-1-like_sf"/>
</dbReference>
<proteinExistence type="inferred from homology"/>
<dbReference type="GO" id="GO:0005737">
    <property type="term" value="C:cytoplasm"/>
    <property type="evidence" value="ECO:0007669"/>
    <property type="project" value="TreeGrafter"/>
</dbReference>
<comment type="caution">
    <text evidence="3">The sequence shown here is derived from an EMBL/GenBank/DDBJ whole genome shotgun (WGS) entry which is preliminary data.</text>
</comment>
<dbReference type="CDD" id="cd21451">
    <property type="entry name" value="DLC-like_TCTEX1D"/>
    <property type="match status" value="1"/>
</dbReference>
<organism evidence="3 4">
    <name type="scientific">Paralvinella palmiformis</name>
    <dbReference type="NCBI Taxonomy" id="53620"/>
    <lineage>
        <taxon>Eukaryota</taxon>
        <taxon>Metazoa</taxon>
        <taxon>Spiralia</taxon>
        <taxon>Lophotrochozoa</taxon>
        <taxon>Annelida</taxon>
        <taxon>Polychaeta</taxon>
        <taxon>Sedentaria</taxon>
        <taxon>Canalipalpata</taxon>
        <taxon>Terebellida</taxon>
        <taxon>Terebelliformia</taxon>
        <taxon>Alvinellidae</taxon>
        <taxon>Paralvinella</taxon>
    </lineage>
</organism>
<feature type="region of interest" description="Disordered" evidence="2">
    <location>
        <begin position="1"/>
        <end position="69"/>
    </location>
</feature>
<dbReference type="Gene3D" id="3.30.1140.40">
    <property type="entry name" value="Tctex-1"/>
    <property type="match status" value="1"/>
</dbReference>
<comment type="similarity">
    <text evidence="1">Belongs to the dynein light chain Tctex-type family.</text>
</comment>
<feature type="compositionally biased region" description="Polar residues" evidence="2">
    <location>
        <begin position="39"/>
        <end position="62"/>
    </location>
</feature>
<dbReference type="EMBL" id="JAODUP010000003">
    <property type="protein sequence ID" value="KAK2170417.1"/>
    <property type="molecule type" value="Genomic_DNA"/>
</dbReference>
<dbReference type="GO" id="GO:0045505">
    <property type="term" value="F:dynein intermediate chain binding"/>
    <property type="evidence" value="ECO:0007669"/>
    <property type="project" value="TreeGrafter"/>
</dbReference>
<dbReference type="PANTHER" id="PTHR21255">
    <property type="entry name" value="T-COMPLEX-ASSOCIATED-TESTIS-EXPRESSED 1/ DYNEIN LIGHT CHAIN"/>
    <property type="match status" value="1"/>
</dbReference>
<evidence type="ECO:0000313" key="3">
    <source>
        <dbReference type="EMBL" id="KAK2170417.1"/>
    </source>
</evidence>
<evidence type="ECO:0000256" key="2">
    <source>
        <dbReference type="SAM" id="MobiDB-lite"/>
    </source>
</evidence>
<accession>A0AAD9KFY4</accession>